<dbReference type="eggNOG" id="COG1366">
    <property type="taxonomic scope" value="Bacteria"/>
</dbReference>
<evidence type="ECO:0000259" key="1">
    <source>
        <dbReference type="PROSITE" id="PS50801"/>
    </source>
</evidence>
<dbReference type="RefSeq" id="WP_043756253.1">
    <property type="nucleotide sequence ID" value="NZ_AONC01000056.1"/>
</dbReference>
<dbReference type="PROSITE" id="PS50801">
    <property type="entry name" value="STAS"/>
    <property type="match status" value="1"/>
</dbReference>
<dbReference type="CDD" id="cd07043">
    <property type="entry name" value="STAS_anti-anti-sigma_factors"/>
    <property type="match status" value="1"/>
</dbReference>
<dbReference type="OrthoDB" id="3296574at2"/>
<sequence>MSTQEECTAHPLCLSGPLTIYEAGEMKERLLARHGATLDLSGVTECDGSGIQLLMLIHRDAGSRLTAASETVAEALRLCGLSHLIEKQP</sequence>
<dbReference type="AlphaFoldDB" id="W9VAC9"/>
<keyword evidence="3" id="KW-1185">Reference proteome</keyword>
<dbReference type="SUPFAM" id="SSF52091">
    <property type="entry name" value="SpoIIaa-like"/>
    <property type="match status" value="1"/>
</dbReference>
<proteinExistence type="predicted"/>
<dbReference type="PANTHER" id="PTHR35849:SF2">
    <property type="entry name" value="BLR2341 PROTEIN"/>
    <property type="match status" value="1"/>
</dbReference>
<dbReference type="InterPro" id="IPR058548">
    <property type="entry name" value="MlaB-like_STAS"/>
</dbReference>
<dbReference type="InterPro" id="IPR052746">
    <property type="entry name" value="MlaB_ABC_Transporter"/>
</dbReference>
<reference evidence="2 3" key="1">
    <citation type="submission" date="2012-11" db="EMBL/GenBank/DDBJ databases">
        <title>Genome assembly of Thiorhodococcus sp. AK35.</title>
        <authorList>
            <person name="Nupur N."/>
            <person name="Khatri I."/>
            <person name="Subramanian S."/>
            <person name="Pinnaka A."/>
        </authorList>
    </citation>
    <scope>NUCLEOTIDE SEQUENCE [LARGE SCALE GENOMIC DNA]</scope>
    <source>
        <strain evidence="2 3">AK35</strain>
    </source>
</reference>
<comment type="caution">
    <text evidence="2">The sequence shown here is derived from an EMBL/GenBank/DDBJ whole genome shotgun (WGS) entry which is preliminary data.</text>
</comment>
<dbReference type="InterPro" id="IPR036513">
    <property type="entry name" value="STAS_dom_sf"/>
</dbReference>
<gene>
    <name evidence="2" type="ORF">D779_3284</name>
</gene>
<dbReference type="InterPro" id="IPR002645">
    <property type="entry name" value="STAS_dom"/>
</dbReference>
<accession>W9VAC9</accession>
<organism evidence="2 3">
    <name type="scientific">Imhoffiella purpurea</name>
    <dbReference type="NCBI Taxonomy" id="1249627"/>
    <lineage>
        <taxon>Bacteria</taxon>
        <taxon>Pseudomonadati</taxon>
        <taxon>Pseudomonadota</taxon>
        <taxon>Gammaproteobacteria</taxon>
        <taxon>Chromatiales</taxon>
        <taxon>Chromatiaceae</taxon>
        <taxon>Imhoffiella</taxon>
    </lineage>
</organism>
<dbReference type="Pfam" id="PF13466">
    <property type="entry name" value="STAS_2"/>
    <property type="match status" value="1"/>
</dbReference>
<dbReference type="Proteomes" id="UP000019460">
    <property type="component" value="Unassembled WGS sequence"/>
</dbReference>
<protein>
    <recommendedName>
        <fullName evidence="1">STAS domain-containing protein</fullName>
    </recommendedName>
</protein>
<dbReference type="Gene3D" id="3.30.750.24">
    <property type="entry name" value="STAS domain"/>
    <property type="match status" value="1"/>
</dbReference>
<feature type="domain" description="STAS" evidence="1">
    <location>
        <begin position="14"/>
        <end position="89"/>
    </location>
</feature>
<name>W9VAC9_9GAMM</name>
<evidence type="ECO:0000313" key="3">
    <source>
        <dbReference type="Proteomes" id="UP000019460"/>
    </source>
</evidence>
<dbReference type="STRING" id="1249627.D779_3284"/>
<evidence type="ECO:0000313" key="2">
    <source>
        <dbReference type="EMBL" id="EXJ13841.1"/>
    </source>
</evidence>
<dbReference type="EMBL" id="AONC01000056">
    <property type="protein sequence ID" value="EXJ13841.1"/>
    <property type="molecule type" value="Genomic_DNA"/>
</dbReference>
<dbReference type="PANTHER" id="PTHR35849">
    <property type="entry name" value="BLR2341 PROTEIN"/>
    <property type="match status" value="1"/>
</dbReference>